<evidence type="ECO:0000256" key="3">
    <source>
        <dbReference type="ARBA" id="ARBA00022723"/>
    </source>
</evidence>
<organism evidence="8">
    <name type="scientific">marine metagenome</name>
    <dbReference type="NCBI Taxonomy" id="408172"/>
    <lineage>
        <taxon>unclassified sequences</taxon>
        <taxon>metagenomes</taxon>
        <taxon>ecological metagenomes</taxon>
    </lineage>
</organism>
<evidence type="ECO:0000256" key="2">
    <source>
        <dbReference type="ARBA" id="ARBA00001946"/>
    </source>
</evidence>
<protein>
    <recommendedName>
        <fullName evidence="7">Isopropylmalate dehydrogenase-like domain-containing protein</fullName>
    </recommendedName>
</protein>
<dbReference type="EMBL" id="UINC01154476">
    <property type="protein sequence ID" value="SVD49785.1"/>
    <property type="molecule type" value="Genomic_DNA"/>
</dbReference>
<accession>A0A382VUS3</accession>
<keyword evidence="5" id="KW-0520">NAD</keyword>
<evidence type="ECO:0000313" key="8">
    <source>
        <dbReference type="EMBL" id="SVD49785.1"/>
    </source>
</evidence>
<feature type="domain" description="Isopropylmalate dehydrogenase-like" evidence="7">
    <location>
        <begin position="2"/>
        <end position="127"/>
    </location>
</feature>
<reference evidence="8" key="1">
    <citation type="submission" date="2018-05" db="EMBL/GenBank/DDBJ databases">
        <authorList>
            <person name="Lanie J.A."/>
            <person name="Ng W.-L."/>
            <person name="Kazmierczak K.M."/>
            <person name="Andrzejewski T.M."/>
            <person name="Davidsen T.M."/>
            <person name="Wayne K.J."/>
            <person name="Tettelin H."/>
            <person name="Glass J.I."/>
            <person name="Rusch D."/>
            <person name="Podicherti R."/>
            <person name="Tsui H.-C.T."/>
            <person name="Winkler M.E."/>
        </authorList>
    </citation>
    <scope>NUCLEOTIDE SEQUENCE</scope>
</reference>
<evidence type="ECO:0000256" key="6">
    <source>
        <dbReference type="ARBA" id="ARBA00023211"/>
    </source>
</evidence>
<dbReference type="InterPro" id="IPR050501">
    <property type="entry name" value="ICDH/IPMDH"/>
</dbReference>
<gene>
    <name evidence="8" type="ORF">METZ01_LOCUS402639</name>
</gene>
<keyword evidence="4" id="KW-0560">Oxidoreductase</keyword>
<keyword evidence="3" id="KW-0479">Metal-binding</keyword>
<dbReference type="Gene3D" id="3.40.718.10">
    <property type="entry name" value="Isopropylmalate Dehydrogenase"/>
    <property type="match status" value="1"/>
</dbReference>
<dbReference type="SUPFAM" id="SSF53659">
    <property type="entry name" value="Isocitrate/Isopropylmalate dehydrogenase-like"/>
    <property type="match status" value="1"/>
</dbReference>
<dbReference type="Pfam" id="PF00180">
    <property type="entry name" value="Iso_dh"/>
    <property type="match status" value="1"/>
</dbReference>
<sequence>MKIAVIPGDGIGKEVMPEGLRILEAAGKKHHINFQWTEFDWSCETYLKTGRMMPEDGIEQLRAFDAIYLGAVGFPTVADHVSLWGLLIPIRRAFDQYINLRPVRLFEGVPCPLVGKNAGDIDFYVVR</sequence>
<dbReference type="AlphaFoldDB" id="A0A382VUS3"/>
<dbReference type="PANTHER" id="PTHR43275">
    <property type="entry name" value="D-MALATE DEHYDROGENASE [DECARBOXYLATING]"/>
    <property type="match status" value="1"/>
</dbReference>
<evidence type="ECO:0000256" key="5">
    <source>
        <dbReference type="ARBA" id="ARBA00023027"/>
    </source>
</evidence>
<dbReference type="GO" id="GO:0016491">
    <property type="term" value="F:oxidoreductase activity"/>
    <property type="evidence" value="ECO:0007669"/>
    <property type="project" value="UniProtKB-KW"/>
</dbReference>
<evidence type="ECO:0000259" key="7">
    <source>
        <dbReference type="SMART" id="SM01329"/>
    </source>
</evidence>
<name>A0A382VUS3_9ZZZZ</name>
<evidence type="ECO:0000256" key="1">
    <source>
        <dbReference type="ARBA" id="ARBA00001936"/>
    </source>
</evidence>
<evidence type="ECO:0000256" key="4">
    <source>
        <dbReference type="ARBA" id="ARBA00023002"/>
    </source>
</evidence>
<dbReference type="SMART" id="SM01329">
    <property type="entry name" value="Iso_dh"/>
    <property type="match status" value="1"/>
</dbReference>
<proteinExistence type="predicted"/>
<feature type="non-terminal residue" evidence="8">
    <location>
        <position position="127"/>
    </location>
</feature>
<keyword evidence="6" id="KW-0464">Manganese</keyword>
<dbReference type="GO" id="GO:0046872">
    <property type="term" value="F:metal ion binding"/>
    <property type="evidence" value="ECO:0007669"/>
    <property type="project" value="UniProtKB-KW"/>
</dbReference>
<comment type="cofactor">
    <cofactor evidence="1">
        <name>Mn(2+)</name>
        <dbReference type="ChEBI" id="CHEBI:29035"/>
    </cofactor>
</comment>
<dbReference type="InterPro" id="IPR024084">
    <property type="entry name" value="IsoPropMal-DH-like_dom"/>
</dbReference>
<dbReference type="PANTHER" id="PTHR43275:SF1">
    <property type="entry name" value="D-MALATE DEHYDROGENASE [DECARBOXYLATING]"/>
    <property type="match status" value="1"/>
</dbReference>
<comment type="cofactor">
    <cofactor evidence="2">
        <name>Mg(2+)</name>
        <dbReference type="ChEBI" id="CHEBI:18420"/>
    </cofactor>
</comment>